<feature type="region of interest" description="Disordered" evidence="1">
    <location>
        <begin position="357"/>
        <end position="389"/>
    </location>
</feature>
<dbReference type="EMBL" id="FN653017">
    <property type="protein sequence ID" value="CBY21575.1"/>
    <property type="molecule type" value="Genomic_DNA"/>
</dbReference>
<protein>
    <submittedName>
        <fullName evidence="2">Uncharacterized protein</fullName>
    </submittedName>
</protein>
<feature type="region of interest" description="Disordered" evidence="1">
    <location>
        <begin position="131"/>
        <end position="220"/>
    </location>
</feature>
<organism evidence="2">
    <name type="scientific">Oikopleura dioica</name>
    <name type="common">Tunicate</name>
    <dbReference type="NCBI Taxonomy" id="34765"/>
    <lineage>
        <taxon>Eukaryota</taxon>
        <taxon>Metazoa</taxon>
        <taxon>Chordata</taxon>
        <taxon>Tunicata</taxon>
        <taxon>Appendicularia</taxon>
        <taxon>Copelata</taxon>
        <taxon>Oikopleuridae</taxon>
        <taxon>Oikopleura</taxon>
    </lineage>
</organism>
<feature type="compositionally biased region" description="Basic and acidic residues" evidence="1">
    <location>
        <begin position="16"/>
        <end position="36"/>
    </location>
</feature>
<sequence length="400" mass="44973">MPNGLQRSISAFFNRGSKDRSSGRRKKDKDGGFDFARSDDFQTFQKMASPRLSRRVQSPQETIQFVDDYVDPIDFVTRSDGLSNYDSPWDANLTSLHQNRQAQVNRELVNTRPGANEPLGGCNYDDPWGDDGCDFIPSGPLHPKKEPIQAYDDPWDRSNDRTTKSGASGTISTLSSHSSGHSARSQKRSMYRPPQINNSRRSNERANFQPDPRLVVDPSFVNNQPKINQQSVAHAHNNPSYHQRSYSNQIQSPSTAVTNNLHAPNLYTTPVHSNYPLRPARSHDSLRHEVVYDHIPSTCTPSIAESPLVFHQRQDSQPQNLAGEVGSSAYLQQLLRQTDDSISTSLDDLLYGQRNVIQPPVPMARSRSQKNPSGIRRSHGQKSPSPHRCSQNKLARCLFF</sequence>
<keyword evidence="3" id="KW-1185">Reference proteome</keyword>
<proteinExistence type="predicted"/>
<dbReference type="AlphaFoldDB" id="E4WUP4"/>
<evidence type="ECO:0000313" key="2">
    <source>
        <dbReference type="EMBL" id="CBY21575.1"/>
    </source>
</evidence>
<accession>E4WUP4</accession>
<feature type="compositionally biased region" description="Low complexity" evidence="1">
    <location>
        <begin position="167"/>
        <end position="183"/>
    </location>
</feature>
<feature type="compositionally biased region" description="Polar residues" evidence="1">
    <location>
        <begin position="1"/>
        <end position="11"/>
    </location>
</feature>
<evidence type="ECO:0000256" key="1">
    <source>
        <dbReference type="SAM" id="MobiDB-lite"/>
    </source>
</evidence>
<feature type="region of interest" description="Disordered" evidence="1">
    <location>
        <begin position="1"/>
        <end position="36"/>
    </location>
</feature>
<feature type="compositionally biased region" description="Basic and acidic residues" evidence="1">
    <location>
        <begin position="154"/>
        <end position="163"/>
    </location>
</feature>
<dbReference type="InParanoid" id="E4WUP4"/>
<gene>
    <name evidence="2" type="ORF">GSOID_T00009347001</name>
</gene>
<reference evidence="2" key="1">
    <citation type="journal article" date="2010" name="Science">
        <title>Plasticity of animal genome architecture unmasked by rapid evolution of a pelagic tunicate.</title>
        <authorList>
            <person name="Denoeud F."/>
            <person name="Henriet S."/>
            <person name="Mungpakdee S."/>
            <person name="Aury J.M."/>
            <person name="Da Silva C."/>
            <person name="Brinkmann H."/>
            <person name="Mikhaleva J."/>
            <person name="Olsen L.C."/>
            <person name="Jubin C."/>
            <person name="Canestro C."/>
            <person name="Bouquet J.M."/>
            <person name="Danks G."/>
            <person name="Poulain J."/>
            <person name="Campsteijn C."/>
            <person name="Adamski M."/>
            <person name="Cross I."/>
            <person name="Yadetie F."/>
            <person name="Muffato M."/>
            <person name="Louis A."/>
            <person name="Butcher S."/>
            <person name="Tsagkogeorga G."/>
            <person name="Konrad A."/>
            <person name="Singh S."/>
            <person name="Jensen M.F."/>
            <person name="Cong E.H."/>
            <person name="Eikeseth-Otteraa H."/>
            <person name="Noel B."/>
            <person name="Anthouard V."/>
            <person name="Porcel B.M."/>
            <person name="Kachouri-Lafond R."/>
            <person name="Nishino A."/>
            <person name="Ugolini M."/>
            <person name="Chourrout P."/>
            <person name="Nishida H."/>
            <person name="Aasland R."/>
            <person name="Huzurbazar S."/>
            <person name="Westhof E."/>
            <person name="Delsuc F."/>
            <person name="Lehrach H."/>
            <person name="Reinhardt R."/>
            <person name="Weissenbach J."/>
            <person name="Roy S.W."/>
            <person name="Artiguenave F."/>
            <person name="Postlethwait J.H."/>
            <person name="Manak J.R."/>
            <person name="Thompson E.M."/>
            <person name="Jaillon O."/>
            <person name="Du Pasquier L."/>
            <person name="Boudinot P."/>
            <person name="Liberles D.A."/>
            <person name="Volff J.N."/>
            <person name="Philippe H."/>
            <person name="Lenhard B."/>
            <person name="Roest Crollius H."/>
            <person name="Wincker P."/>
            <person name="Chourrout D."/>
        </authorList>
    </citation>
    <scope>NUCLEOTIDE SEQUENCE [LARGE SCALE GENOMIC DNA]</scope>
</reference>
<dbReference type="Proteomes" id="UP000001307">
    <property type="component" value="Unassembled WGS sequence"/>
</dbReference>
<name>E4WUP4_OIKDI</name>
<evidence type="ECO:0000313" key="3">
    <source>
        <dbReference type="Proteomes" id="UP000001307"/>
    </source>
</evidence>